<feature type="transmembrane region" description="Helical" evidence="6">
    <location>
        <begin position="397"/>
        <end position="419"/>
    </location>
</feature>
<protein>
    <submittedName>
        <fullName evidence="8">Major Facilitator Superfamily protein</fullName>
    </submittedName>
</protein>
<keyword evidence="5 6" id="KW-0472">Membrane</keyword>
<feature type="domain" description="Major facilitator superfamily (MFS) profile" evidence="7">
    <location>
        <begin position="26"/>
        <end position="578"/>
    </location>
</feature>
<evidence type="ECO:0000259" key="7">
    <source>
        <dbReference type="PROSITE" id="PS50850"/>
    </source>
</evidence>
<dbReference type="Proteomes" id="UP000198403">
    <property type="component" value="Unassembled WGS sequence"/>
</dbReference>
<evidence type="ECO:0000256" key="1">
    <source>
        <dbReference type="ARBA" id="ARBA00004429"/>
    </source>
</evidence>
<feature type="transmembrane region" description="Helical" evidence="6">
    <location>
        <begin position="457"/>
        <end position="480"/>
    </location>
</feature>
<feature type="transmembrane region" description="Helical" evidence="6">
    <location>
        <begin position="361"/>
        <end position="385"/>
    </location>
</feature>
<evidence type="ECO:0000256" key="4">
    <source>
        <dbReference type="ARBA" id="ARBA00022989"/>
    </source>
</evidence>
<feature type="transmembrane region" description="Helical" evidence="6">
    <location>
        <begin position="154"/>
        <end position="178"/>
    </location>
</feature>
<feature type="transmembrane region" description="Helical" evidence="6">
    <location>
        <begin position="426"/>
        <end position="445"/>
    </location>
</feature>
<dbReference type="PANTHER" id="PTHR23501">
    <property type="entry name" value="MAJOR FACILITATOR SUPERFAMILY"/>
    <property type="match status" value="1"/>
</dbReference>
<feature type="transmembrane region" description="Helical" evidence="6">
    <location>
        <begin position="252"/>
        <end position="273"/>
    </location>
</feature>
<keyword evidence="2" id="KW-0813">Transport</keyword>
<evidence type="ECO:0000256" key="2">
    <source>
        <dbReference type="ARBA" id="ARBA00022448"/>
    </source>
</evidence>
<dbReference type="Pfam" id="PF07690">
    <property type="entry name" value="MFS_1"/>
    <property type="match status" value="1"/>
</dbReference>
<evidence type="ECO:0000256" key="5">
    <source>
        <dbReference type="ARBA" id="ARBA00023136"/>
    </source>
</evidence>
<keyword evidence="4 6" id="KW-1133">Transmembrane helix</keyword>
<feature type="transmembrane region" description="Helical" evidence="6">
    <location>
        <begin position="95"/>
        <end position="113"/>
    </location>
</feature>
<feature type="transmembrane region" description="Helical" evidence="6">
    <location>
        <begin position="210"/>
        <end position="232"/>
    </location>
</feature>
<dbReference type="RefSeq" id="WP_089336731.1">
    <property type="nucleotide sequence ID" value="NZ_FZNO01000011.1"/>
</dbReference>
<dbReference type="InterPro" id="IPR020846">
    <property type="entry name" value="MFS_dom"/>
</dbReference>
<gene>
    <name evidence="8" type="ORF">SAMN06272737_11169</name>
</gene>
<comment type="subcellular location">
    <subcellularLocation>
        <location evidence="1">Cell inner membrane</location>
        <topology evidence="1">Multi-pass membrane protein</topology>
    </subcellularLocation>
</comment>
<evidence type="ECO:0000313" key="8">
    <source>
        <dbReference type="EMBL" id="SNR53056.1"/>
    </source>
</evidence>
<feature type="transmembrane region" description="Helical" evidence="6">
    <location>
        <begin position="555"/>
        <end position="584"/>
    </location>
</feature>
<dbReference type="InterPro" id="IPR036259">
    <property type="entry name" value="MFS_trans_sf"/>
</dbReference>
<dbReference type="InterPro" id="IPR011701">
    <property type="entry name" value="MFS"/>
</dbReference>
<reference evidence="8 9" key="1">
    <citation type="submission" date="2017-06" db="EMBL/GenBank/DDBJ databases">
        <authorList>
            <person name="Kim H.J."/>
            <person name="Triplett B.A."/>
        </authorList>
    </citation>
    <scope>NUCLEOTIDE SEQUENCE [LARGE SCALE GENOMIC DNA]</scope>
    <source>
        <strain evidence="8 9">DSM 44272</strain>
    </source>
</reference>
<feature type="transmembrane region" description="Helical" evidence="6">
    <location>
        <begin position="294"/>
        <end position="314"/>
    </location>
</feature>
<dbReference type="PANTHER" id="PTHR23501:SF191">
    <property type="entry name" value="VACUOLAR BASIC AMINO ACID TRANSPORTER 4"/>
    <property type="match status" value="1"/>
</dbReference>
<dbReference type="AlphaFoldDB" id="A0A238X273"/>
<dbReference type="SUPFAM" id="SSF103473">
    <property type="entry name" value="MFS general substrate transporter"/>
    <property type="match status" value="2"/>
</dbReference>
<feature type="transmembrane region" description="Helical" evidence="6">
    <location>
        <begin position="125"/>
        <end position="142"/>
    </location>
</feature>
<feature type="transmembrane region" description="Helical" evidence="6">
    <location>
        <begin position="320"/>
        <end position="340"/>
    </location>
</feature>
<evidence type="ECO:0000313" key="9">
    <source>
        <dbReference type="Proteomes" id="UP000198403"/>
    </source>
</evidence>
<sequence length="595" mass="59075">MSRSPHRPPAEPAPGAVQRSAPGLPVVVLATLAVLVTAADTYVVVLALPDILTGVGVGLDELQRATPIVGGFLLGYTATLPLLGRLADLRGRAPVLVGCLLLFALGSLLTATADALGPAVLGRGLQGIGAGGLVPATLALVADRWPPERRALPLGVVGAVQEAGAVLGPLAGAAVLAFADWRAIFWLNLLLGLGLAAGVAVAARTRRPDVVGLALAALSGLAVGLQLAEPAVLAEDVTLGLLYVPLAEPWPWTTPLVLVALVAAAGLVARSLAHPTGALLPLRGLGGRAREVDALGSALAVVALGSLVWAFAAADTATQVVAHGWLLLPVAAVAALLFVLQERRAADPVLPLDALRPVGAWGALVVNLLVGVALVAALVDVPLFARATTTPGDQLGAALVLLRLLIAVPVGAVAGGWLCRLVAPRWVAAGGMALTAVAFVAMTGWGERSLDGAGSTVVLLAAGLGFGLAIAPVNAVLLAVTASAVHGSASALAVVARTVGMLVGLSLLTAVALRRFTAAIDAIGSPFELCPQTPADCPAYDTATDAALLTQLHTVFAGAAIAAALAAVAAVVLLRGAAVGAAAVRGAAVRGSARA</sequence>
<name>A0A238X273_9ACTN</name>
<feature type="transmembrane region" description="Helical" evidence="6">
    <location>
        <begin position="21"/>
        <end position="45"/>
    </location>
</feature>
<dbReference type="EMBL" id="FZNO01000011">
    <property type="protein sequence ID" value="SNR53056.1"/>
    <property type="molecule type" value="Genomic_DNA"/>
</dbReference>
<proteinExistence type="predicted"/>
<keyword evidence="9" id="KW-1185">Reference proteome</keyword>
<feature type="transmembrane region" description="Helical" evidence="6">
    <location>
        <begin position="65"/>
        <end position="83"/>
    </location>
</feature>
<dbReference type="PROSITE" id="PS50850">
    <property type="entry name" value="MFS"/>
    <property type="match status" value="1"/>
</dbReference>
<feature type="transmembrane region" description="Helical" evidence="6">
    <location>
        <begin position="184"/>
        <end position="203"/>
    </location>
</feature>
<dbReference type="OrthoDB" id="3453194at2"/>
<evidence type="ECO:0000256" key="6">
    <source>
        <dbReference type="SAM" id="Phobius"/>
    </source>
</evidence>
<keyword evidence="3 6" id="KW-0812">Transmembrane</keyword>
<organism evidence="8 9">
    <name type="scientific">Blastococcus mobilis</name>
    <dbReference type="NCBI Taxonomy" id="1938746"/>
    <lineage>
        <taxon>Bacteria</taxon>
        <taxon>Bacillati</taxon>
        <taxon>Actinomycetota</taxon>
        <taxon>Actinomycetes</taxon>
        <taxon>Geodermatophilales</taxon>
        <taxon>Geodermatophilaceae</taxon>
        <taxon>Blastococcus</taxon>
    </lineage>
</organism>
<accession>A0A238X273</accession>
<dbReference type="GO" id="GO:0022857">
    <property type="term" value="F:transmembrane transporter activity"/>
    <property type="evidence" value="ECO:0007669"/>
    <property type="project" value="InterPro"/>
</dbReference>
<dbReference type="GO" id="GO:0005886">
    <property type="term" value="C:plasma membrane"/>
    <property type="evidence" value="ECO:0007669"/>
    <property type="project" value="UniProtKB-SubCell"/>
</dbReference>
<evidence type="ECO:0000256" key="3">
    <source>
        <dbReference type="ARBA" id="ARBA00022692"/>
    </source>
</evidence>
<dbReference type="Gene3D" id="1.20.1720.10">
    <property type="entry name" value="Multidrug resistance protein D"/>
    <property type="match status" value="1"/>
</dbReference>
<feature type="transmembrane region" description="Helical" evidence="6">
    <location>
        <begin position="492"/>
        <end position="513"/>
    </location>
</feature>